<feature type="transmembrane region" description="Helical" evidence="2">
    <location>
        <begin position="42"/>
        <end position="61"/>
    </location>
</feature>
<accession>A0A380TF60</accession>
<evidence type="ECO:0000256" key="1">
    <source>
        <dbReference type="SAM" id="MobiDB-lite"/>
    </source>
</evidence>
<sequence>MRRLICRVLILTTHPLTIAAVLAFLCAKFLEAYSFAETTNEQWIGFGFTAFVAFLLTNPVYRKARNWSYRLRQEREWANALALEEALLMPIPTLPDPASAPQVIIQPEPVIPKGPEMPAPSRVKVLVRQAPASASPDEATMQRQLPPALRELMQRGGESAR</sequence>
<evidence type="ECO:0000313" key="3">
    <source>
        <dbReference type="EMBL" id="SUS06677.1"/>
    </source>
</evidence>
<dbReference type="AlphaFoldDB" id="A0A380TF60"/>
<proteinExistence type="predicted"/>
<feature type="region of interest" description="Disordered" evidence="1">
    <location>
        <begin position="129"/>
        <end position="161"/>
    </location>
</feature>
<reference evidence="3" key="1">
    <citation type="submission" date="2018-07" db="EMBL/GenBank/DDBJ databases">
        <authorList>
            <person name="Quirk P.G."/>
            <person name="Krulwich T.A."/>
        </authorList>
    </citation>
    <scope>NUCLEOTIDE SEQUENCE</scope>
</reference>
<dbReference type="EMBL" id="UIDG01000235">
    <property type="protein sequence ID" value="SUS06677.1"/>
    <property type="molecule type" value="Genomic_DNA"/>
</dbReference>
<organism evidence="3">
    <name type="scientific">metagenome</name>
    <dbReference type="NCBI Taxonomy" id="256318"/>
    <lineage>
        <taxon>unclassified sequences</taxon>
        <taxon>metagenomes</taxon>
    </lineage>
</organism>
<name>A0A380TF60_9ZZZZ</name>
<keyword evidence="2" id="KW-0472">Membrane</keyword>
<keyword evidence="2" id="KW-0812">Transmembrane</keyword>
<keyword evidence="2" id="KW-1133">Transmembrane helix</keyword>
<protein>
    <submittedName>
        <fullName evidence="3">Uncharacterized protein</fullName>
    </submittedName>
</protein>
<gene>
    <name evidence="3" type="ORF">DF3PB_310018</name>
</gene>
<evidence type="ECO:0000256" key="2">
    <source>
        <dbReference type="SAM" id="Phobius"/>
    </source>
</evidence>